<dbReference type="Pfam" id="PF13181">
    <property type="entry name" value="TPR_8"/>
    <property type="match status" value="1"/>
</dbReference>
<gene>
    <name evidence="3" type="ORF">HDF16_003498</name>
</gene>
<name>A0A7W7ZFS0_9BACT</name>
<evidence type="ECO:0000256" key="1">
    <source>
        <dbReference type="PROSITE-ProRule" id="PRU00339"/>
    </source>
</evidence>
<dbReference type="PROSITE" id="PS50293">
    <property type="entry name" value="TPR_REGION"/>
    <property type="match status" value="2"/>
</dbReference>
<evidence type="ECO:0000259" key="2">
    <source>
        <dbReference type="Pfam" id="PF23914"/>
    </source>
</evidence>
<dbReference type="Gene3D" id="3.40.50.2000">
    <property type="entry name" value="Glycogen Phosphorylase B"/>
    <property type="match status" value="1"/>
</dbReference>
<proteinExistence type="predicted"/>
<dbReference type="SMART" id="SM00028">
    <property type="entry name" value="TPR"/>
    <property type="match status" value="13"/>
</dbReference>
<organism evidence="3 4">
    <name type="scientific">Granulicella aggregans</name>
    <dbReference type="NCBI Taxonomy" id="474949"/>
    <lineage>
        <taxon>Bacteria</taxon>
        <taxon>Pseudomonadati</taxon>
        <taxon>Acidobacteriota</taxon>
        <taxon>Terriglobia</taxon>
        <taxon>Terriglobales</taxon>
        <taxon>Acidobacteriaceae</taxon>
        <taxon>Granulicella</taxon>
    </lineage>
</organism>
<dbReference type="InterPro" id="IPR019734">
    <property type="entry name" value="TPR_rpt"/>
</dbReference>
<feature type="repeat" description="TPR" evidence="1">
    <location>
        <begin position="77"/>
        <end position="110"/>
    </location>
</feature>
<feature type="repeat" description="TPR" evidence="1">
    <location>
        <begin position="349"/>
        <end position="382"/>
    </location>
</feature>
<dbReference type="InterPro" id="IPR002201">
    <property type="entry name" value="Glyco_trans_9"/>
</dbReference>
<dbReference type="Proteomes" id="UP000540989">
    <property type="component" value="Unassembled WGS sequence"/>
</dbReference>
<dbReference type="Pfam" id="PF13432">
    <property type="entry name" value="TPR_16"/>
    <property type="match status" value="1"/>
</dbReference>
<dbReference type="Pfam" id="PF13414">
    <property type="entry name" value="TPR_11"/>
    <property type="match status" value="1"/>
</dbReference>
<reference evidence="3 4" key="1">
    <citation type="submission" date="2020-08" db="EMBL/GenBank/DDBJ databases">
        <title>Genomic Encyclopedia of Type Strains, Phase IV (KMG-V): Genome sequencing to study the core and pangenomes of soil and plant-associated prokaryotes.</title>
        <authorList>
            <person name="Whitman W."/>
        </authorList>
    </citation>
    <scope>NUCLEOTIDE SEQUENCE [LARGE SCALE GENOMIC DNA]</scope>
    <source>
        <strain evidence="3 4">M8UP14</strain>
    </source>
</reference>
<dbReference type="InterPro" id="IPR011990">
    <property type="entry name" value="TPR-like_helical_dom_sf"/>
</dbReference>
<keyword evidence="4" id="KW-1185">Reference proteome</keyword>
<dbReference type="Pfam" id="PF01075">
    <property type="entry name" value="Glyco_transf_9"/>
    <property type="match status" value="1"/>
</dbReference>
<evidence type="ECO:0000313" key="3">
    <source>
        <dbReference type="EMBL" id="MBB5058784.1"/>
    </source>
</evidence>
<feature type="repeat" description="TPR" evidence="1">
    <location>
        <begin position="212"/>
        <end position="245"/>
    </location>
</feature>
<feature type="repeat" description="TPR" evidence="1">
    <location>
        <begin position="43"/>
        <end position="76"/>
    </location>
</feature>
<accession>A0A7W7ZFS0</accession>
<dbReference type="EMBL" id="JACHIP010000004">
    <property type="protein sequence ID" value="MBB5058784.1"/>
    <property type="molecule type" value="Genomic_DNA"/>
</dbReference>
<feature type="repeat" description="TPR" evidence="1">
    <location>
        <begin position="315"/>
        <end position="348"/>
    </location>
</feature>
<dbReference type="InterPro" id="IPR052943">
    <property type="entry name" value="TMTC_O-mannosyl-trnsfr"/>
</dbReference>
<sequence>MIASLNQPVAELVAKGIALHQRGDLASAEQCYIQIMAREPQNADALHLLGVLKGQQGDHSNGMRLIDEAISLKPRMAAYHNNLGNLLAKSGDTAAAEKSYRRALRVDPQNGEAHLNLGKLQFERGDREARRSLKTAQRLSARSVEAQMSVGRLEEREGNAQLALNCYVTATKLNPSFAPSFIAAGNAQLLLDKTHEAEESYRIAIRLDPESPDAHFNLANVLRADGRVLEAIELYRIALDFSPKGASDIQNNLGLALSELGQHQEAKTALTKSIEITGDSSDGWFNLAKQAVLLGDLTAAEGHLLKVLSLNPGHAAAHLELGNLTRADGRLEEALATYRKVIELSPSDAAGWNNLGATLTDLERIDEAEAAFRKATSLDPKSDEAFFNLGKHLSIYGDESAAIEALEQALTLNPKNAAAYTQLGFIAQNRGQLSEAADFYRQSLTISLDSSIARHNLGLVQSSLGDPEGLDLLEATVREQPDSAEYRWNFGEKLLLHQQFHEGWKEYEWRKQVDKFVDQHRAFDQPLWDGSPLEGKTILLYAEQGQGDTLQFARYAELVAQRGGRVILQVQRSLQTLLQGVPGVAECIAQGDPLPEFATCAPLMSLPYIFDTNAATIPPPSSSFAERFASSTQLKPTLQVGIVWAGNKNDKRDRLRSTTLSQWSELATIEGIEFTSLQTGEPAQQANEQGNNFSFVADCNNVKDFADTAAIIAGLDLVITVDTAVAHLAGTMGKPVWILLYDPLDWRWGLEGEQSPWYPTARLFRQFNRQDWSPVFERVASSLRALVDTSRSMSENYVSLE</sequence>
<dbReference type="InterPro" id="IPR056413">
    <property type="entry name" value="TPR_CcmH_CycH"/>
</dbReference>
<evidence type="ECO:0000313" key="4">
    <source>
        <dbReference type="Proteomes" id="UP000540989"/>
    </source>
</evidence>
<dbReference type="PANTHER" id="PTHR44809:SF1">
    <property type="entry name" value="PROTEIN O-MANNOSYL-TRANSFERASE TMTC1"/>
    <property type="match status" value="1"/>
</dbReference>
<dbReference type="Gene3D" id="1.25.40.10">
    <property type="entry name" value="Tetratricopeptide repeat domain"/>
    <property type="match status" value="4"/>
</dbReference>
<feature type="repeat" description="TPR" evidence="1">
    <location>
        <begin position="383"/>
        <end position="416"/>
    </location>
</feature>
<dbReference type="Pfam" id="PF23914">
    <property type="entry name" value="TPR_CcmH_CycH"/>
    <property type="match status" value="1"/>
</dbReference>
<feature type="repeat" description="TPR" evidence="1">
    <location>
        <begin position="417"/>
        <end position="450"/>
    </location>
</feature>
<dbReference type="SUPFAM" id="SSF48452">
    <property type="entry name" value="TPR-like"/>
    <property type="match status" value="2"/>
</dbReference>
<dbReference type="RefSeq" id="WP_184219000.1">
    <property type="nucleotide sequence ID" value="NZ_JACHIP010000004.1"/>
</dbReference>
<protein>
    <submittedName>
        <fullName evidence="3">Tetratricopeptide (TPR) repeat protein</fullName>
    </submittedName>
</protein>
<keyword evidence="1" id="KW-0802">TPR repeat</keyword>
<feature type="domain" description="Cytochrome c-type biogenesis protein H TPR" evidence="2">
    <location>
        <begin position="339"/>
        <end position="445"/>
    </location>
</feature>
<dbReference type="GO" id="GO:0016757">
    <property type="term" value="F:glycosyltransferase activity"/>
    <property type="evidence" value="ECO:0007669"/>
    <property type="project" value="InterPro"/>
</dbReference>
<dbReference type="AlphaFoldDB" id="A0A7W7ZFS0"/>
<dbReference type="PROSITE" id="PS50005">
    <property type="entry name" value="TPR"/>
    <property type="match status" value="8"/>
</dbReference>
<dbReference type="PANTHER" id="PTHR44809">
    <property type="match status" value="1"/>
</dbReference>
<dbReference type="SUPFAM" id="SSF53756">
    <property type="entry name" value="UDP-Glycosyltransferase/glycogen phosphorylase"/>
    <property type="match status" value="1"/>
</dbReference>
<feature type="repeat" description="TPR" evidence="1">
    <location>
        <begin position="178"/>
        <end position="211"/>
    </location>
</feature>
<comment type="caution">
    <text evidence="3">The sequence shown here is derived from an EMBL/GenBank/DDBJ whole genome shotgun (WGS) entry which is preliminary data.</text>
</comment>